<evidence type="ECO:0000256" key="1">
    <source>
        <dbReference type="ARBA" id="ARBA00004123"/>
    </source>
</evidence>
<keyword evidence="8" id="KW-0539">Nucleus</keyword>
<dbReference type="InterPro" id="IPR036955">
    <property type="entry name" value="AP2/ERF_dom_sf"/>
</dbReference>
<dbReference type="InterPro" id="IPR051758">
    <property type="entry name" value="ERF/AP2-like"/>
</dbReference>
<comment type="caution">
    <text evidence="12">The sequence shown here is derived from an EMBL/GenBank/DDBJ whole genome shotgun (WGS) entry which is preliminary data.</text>
</comment>
<reference evidence="12" key="1">
    <citation type="submission" date="2022-07" db="EMBL/GenBank/DDBJ databases">
        <authorList>
            <person name="Macas J."/>
            <person name="Novak P."/>
            <person name="Neumann P."/>
        </authorList>
    </citation>
    <scope>NUCLEOTIDE SEQUENCE</scope>
</reference>
<comment type="similarity">
    <text evidence="9">Belongs to the AP2/ERF transcription factor family. ERF subfamily.</text>
</comment>
<dbReference type="PANTHER" id="PTHR31657:SF19">
    <property type="entry name" value="ETHYLENE-RESPONSIVE TRANSCRIPTION FACTOR ERF053"/>
    <property type="match status" value="1"/>
</dbReference>
<keyword evidence="13" id="KW-1185">Reference proteome</keyword>
<sequence length="236" mass="26061">MKTPAMELTGSERAQQWRSVDSMSDRPFKKIKSSASPLCYSPPNLSPLFGFEGGIKSMENLRLLNLQMLSSSYQQGDPYPPPPPPPPAYFSGDPNSFPEQRQNQPATKVYRGVRQRHWGKWVAEIQLPKSRARIWLGTFTTAEEAAMAYDREAYKQRGENARLNFPELYLGCNDRDAASSVGPRSCENNAPVVCTTLPLAAEVVEPRPLLSQAASSSHSSEYVWAGLVNGIGGGLR</sequence>
<dbReference type="SMART" id="SM00380">
    <property type="entry name" value="AP2"/>
    <property type="match status" value="1"/>
</dbReference>
<dbReference type="GO" id="GO:0000976">
    <property type="term" value="F:transcription cis-regulatory region binding"/>
    <property type="evidence" value="ECO:0007669"/>
    <property type="project" value="UniProtKB-ARBA"/>
</dbReference>
<dbReference type="InterPro" id="IPR001471">
    <property type="entry name" value="AP2/ERF_dom"/>
</dbReference>
<keyword evidence="4" id="KW-0805">Transcription regulation</keyword>
<dbReference type="GO" id="GO:0009873">
    <property type="term" value="P:ethylene-activated signaling pathway"/>
    <property type="evidence" value="ECO:0007669"/>
    <property type="project" value="UniProtKB-KW"/>
</dbReference>
<protein>
    <recommendedName>
        <fullName evidence="11">AP2/ERF domain-containing protein</fullName>
    </recommendedName>
</protein>
<dbReference type="PANTHER" id="PTHR31657">
    <property type="entry name" value="ETHYLENE-RESPONSIVE TRANSCRIPTION FACTOR ERF061"/>
    <property type="match status" value="1"/>
</dbReference>
<dbReference type="InterPro" id="IPR016177">
    <property type="entry name" value="DNA-bd_dom_sf"/>
</dbReference>
<evidence type="ECO:0000256" key="4">
    <source>
        <dbReference type="ARBA" id="ARBA00023015"/>
    </source>
</evidence>
<evidence type="ECO:0000313" key="13">
    <source>
        <dbReference type="Proteomes" id="UP001152523"/>
    </source>
</evidence>
<keyword evidence="2" id="KW-0936">Ethylene signaling pathway</keyword>
<evidence type="ECO:0000256" key="6">
    <source>
        <dbReference type="ARBA" id="ARBA00023159"/>
    </source>
</evidence>
<feature type="region of interest" description="Disordered" evidence="10">
    <location>
        <begin position="1"/>
        <end position="26"/>
    </location>
</feature>
<evidence type="ECO:0000259" key="11">
    <source>
        <dbReference type="PROSITE" id="PS51032"/>
    </source>
</evidence>
<feature type="region of interest" description="Disordered" evidence="10">
    <location>
        <begin position="72"/>
        <end position="102"/>
    </location>
</feature>
<organism evidence="12 13">
    <name type="scientific">Cuscuta epithymum</name>
    <dbReference type="NCBI Taxonomy" id="186058"/>
    <lineage>
        <taxon>Eukaryota</taxon>
        <taxon>Viridiplantae</taxon>
        <taxon>Streptophyta</taxon>
        <taxon>Embryophyta</taxon>
        <taxon>Tracheophyta</taxon>
        <taxon>Spermatophyta</taxon>
        <taxon>Magnoliopsida</taxon>
        <taxon>eudicotyledons</taxon>
        <taxon>Gunneridae</taxon>
        <taxon>Pentapetalae</taxon>
        <taxon>asterids</taxon>
        <taxon>lamiids</taxon>
        <taxon>Solanales</taxon>
        <taxon>Convolvulaceae</taxon>
        <taxon>Cuscuteae</taxon>
        <taxon>Cuscuta</taxon>
        <taxon>Cuscuta subgen. Cuscuta</taxon>
    </lineage>
</organism>
<evidence type="ECO:0000256" key="3">
    <source>
        <dbReference type="ARBA" id="ARBA00022821"/>
    </source>
</evidence>
<gene>
    <name evidence="12" type="ORF">CEPIT_LOCUS14884</name>
</gene>
<dbReference type="AlphaFoldDB" id="A0AAV0DED6"/>
<dbReference type="EMBL" id="CAMAPF010000104">
    <property type="protein sequence ID" value="CAH9099255.1"/>
    <property type="molecule type" value="Genomic_DNA"/>
</dbReference>
<comment type="subcellular location">
    <subcellularLocation>
        <location evidence="1">Nucleus</location>
    </subcellularLocation>
</comment>
<evidence type="ECO:0000256" key="8">
    <source>
        <dbReference type="ARBA" id="ARBA00023242"/>
    </source>
</evidence>
<keyword evidence="5" id="KW-0238">DNA-binding</keyword>
<evidence type="ECO:0000256" key="7">
    <source>
        <dbReference type="ARBA" id="ARBA00023163"/>
    </source>
</evidence>
<keyword evidence="7" id="KW-0804">Transcription</keyword>
<evidence type="ECO:0000313" key="12">
    <source>
        <dbReference type="EMBL" id="CAH9099255.1"/>
    </source>
</evidence>
<name>A0AAV0DED6_9ASTE</name>
<dbReference type="SUPFAM" id="SSF54171">
    <property type="entry name" value="DNA-binding domain"/>
    <property type="match status" value="1"/>
</dbReference>
<dbReference type="Proteomes" id="UP001152523">
    <property type="component" value="Unassembled WGS sequence"/>
</dbReference>
<dbReference type="PRINTS" id="PR00367">
    <property type="entry name" value="ETHRSPELEMNT"/>
</dbReference>
<dbReference type="GO" id="GO:0005634">
    <property type="term" value="C:nucleus"/>
    <property type="evidence" value="ECO:0007669"/>
    <property type="project" value="UniProtKB-SubCell"/>
</dbReference>
<feature type="compositionally biased region" description="Polar residues" evidence="10">
    <location>
        <begin position="93"/>
        <end position="102"/>
    </location>
</feature>
<dbReference type="GO" id="GO:0006952">
    <property type="term" value="P:defense response"/>
    <property type="evidence" value="ECO:0007669"/>
    <property type="project" value="UniProtKB-KW"/>
</dbReference>
<dbReference type="Pfam" id="PF00847">
    <property type="entry name" value="AP2"/>
    <property type="match status" value="1"/>
</dbReference>
<dbReference type="PROSITE" id="PS51032">
    <property type="entry name" value="AP2_ERF"/>
    <property type="match status" value="1"/>
</dbReference>
<feature type="domain" description="AP2/ERF" evidence="11">
    <location>
        <begin position="109"/>
        <end position="166"/>
    </location>
</feature>
<dbReference type="CDD" id="cd00018">
    <property type="entry name" value="AP2"/>
    <property type="match status" value="1"/>
</dbReference>
<feature type="compositionally biased region" description="Polar residues" evidence="10">
    <location>
        <begin position="12"/>
        <end position="22"/>
    </location>
</feature>
<evidence type="ECO:0000256" key="2">
    <source>
        <dbReference type="ARBA" id="ARBA00022745"/>
    </source>
</evidence>
<evidence type="ECO:0000256" key="5">
    <source>
        <dbReference type="ARBA" id="ARBA00023125"/>
    </source>
</evidence>
<keyword evidence="6" id="KW-0010">Activator</keyword>
<accession>A0AAV0DED6</accession>
<evidence type="ECO:0000256" key="9">
    <source>
        <dbReference type="ARBA" id="ARBA00024343"/>
    </source>
</evidence>
<feature type="compositionally biased region" description="Pro residues" evidence="10">
    <location>
        <begin position="78"/>
        <end position="88"/>
    </location>
</feature>
<dbReference type="Gene3D" id="3.30.730.10">
    <property type="entry name" value="AP2/ERF domain"/>
    <property type="match status" value="1"/>
</dbReference>
<keyword evidence="3" id="KW-0611">Plant defense</keyword>
<proteinExistence type="inferred from homology"/>
<evidence type="ECO:0000256" key="10">
    <source>
        <dbReference type="SAM" id="MobiDB-lite"/>
    </source>
</evidence>
<dbReference type="FunFam" id="3.30.730.10:FF:000001">
    <property type="entry name" value="Ethylene-responsive transcription factor 2"/>
    <property type="match status" value="1"/>
</dbReference>
<dbReference type="GO" id="GO:0003700">
    <property type="term" value="F:DNA-binding transcription factor activity"/>
    <property type="evidence" value="ECO:0007669"/>
    <property type="project" value="InterPro"/>
</dbReference>